<dbReference type="Proteomes" id="UP001145072">
    <property type="component" value="Unassembled WGS sequence"/>
</dbReference>
<evidence type="ECO:0000313" key="3">
    <source>
        <dbReference type="Proteomes" id="UP001145072"/>
    </source>
</evidence>
<accession>A0A9X3WSK7</accession>
<dbReference type="RefSeq" id="WP_259865413.1">
    <property type="nucleotide sequence ID" value="NZ_JAMQJZ010000023.1"/>
</dbReference>
<dbReference type="AlphaFoldDB" id="A0A9X3WSK7"/>
<keyword evidence="3" id="KW-1185">Reference proteome</keyword>
<sequence length="143" mass="16025">MKKILIGITFILVLGGCGFLEDVNNSLDYTKEATEHINTLTDFAKEAPQMIEDAANDPAAKEQLESHLNTLQEEIEGFNTVDAPAMVEDIHNNLVNKNEEILNEINKLVEDGQLTIEKIENAEIFQTINEVQDLMKQIEDLGL</sequence>
<name>A0A9X3WSK7_9BACI</name>
<reference evidence="2" key="1">
    <citation type="submission" date="2022-06" db="EMBL/GenBank/DDBJ databases">
        <title>Aquibacillus sp. a new bacterium isolated from soil saline samples.</title>
        <authorList>
            <person name="Galisteo C."/>
            <person name="De La Haba R."/>
            <person name="Sanchez-Porro C."/>
            <person name="Ventosa A."/>
        </authorList>
    </citation>
    <scope>NUCLEOTIDE SEQUENCE</scope>
    <source>
        <strain evidence="2">JCM 12387</strain>
    </source>
</reference>
<protein>
    <submittedName>
        <fullName evidence="2">DUF6376 family protein</fullName>
    </submittedName>
</protein>
<comment type="caution">
    <text evidence="2">The sequence shown here is derived from an EMBL/GenBank/DDBJ whole genome shotgun (WGS) entry which is preliminary data.</text>
</comment>
<evidence type="ECO:0000256" key="1">
    <source>
        <dbReference type="SAM" id="Coils"/>
    </source>
</evidence>
<dbReference type="PROSITE" id="PS51257">
    <property type="entry name" value="PROKAR_LIPOPROTEIN"/>
    <property type="match status" value="1"/>
</dbReference>
<gene>
    <name evidence="2" type="ORF">NC661_19710</name>
</gene>
<evidence type="ECO:0000313" key="2">
    <source>
        <dbReference type="EMBL" id="MDC3422584.1"/>
    </source>
</evidence>
<dbReference type="EMBL" id="JAMQJZ010000023">
    <property type="protein sequence ID" value="MDC3422584.1"/>
    <property type="molecule type" value="Genomic_DNA"/>
</dbReference>
<dbReference type="InterPro" id="IPR045956">
    <property type="entry name" value="DUF6376"/>
</dbReference>
<dbReference type="Pfam" id="PF19903">
    <property type="entry name" value="DUF6376"/>
    <property type="match status" value="1"/>
</dbReference>
<feature type="coiled-coil region" evidence="1">
    <location>
        <begin position="61"/>
        <end position="122"/>
    </location>
</feature>
<proteinExistence type="predicted"/>
<keyword evidence="1" id="KW-0175">Coiled coil</keyword>
<organism evidence="2 3">
    <name type="scientific">Aquibacillus koreensis</name>
    <dbReference type="NCBI Taxonomy" id="279446"/>
    <lineage>
        <taxon>Bacteria</taxon>
        <taxon>Bacillati</taxon>
        <taxon>Bacillota</taxon>
        <taxon>Bacilli</taxon>
        <taxon>Bacillales</taxon>
        <taxon>Bacillaceae</taxon>
        <taxon>Aquibacillus</taxon>
    </lineage>
</organism>